<accession>A0ACC2KY59</accession>
<gene>
    <name evidence="1" type="ORF">MRB53_019456</name>
</gene>
<dbReference type="Proteomes" id="UP001234297">
    <property type="component" value="Chromosome 6"/>
</dbReference>
<evidence type="ECO:0000313" key="1">
    <source>
        <dbReference type="EMBL" id="KAJ8626149.1"/>
    </source>
</evidence>
<reference evidence="1 2" key="1">
    <citation type="journal article" date="2022" name="Hortic Res">
        <title>A haplotype resolved chromosomal level avocado genome allows analysis of novel avocado genes.</title>
        <authorList>
            <person name="Nath O."/>
            <person name="Fletcher S.J."/>
            <person name="Hayward A."/>
            <person name="Shaw L.M."/>
            <person name="Masouleh A.K."/>
            <person name="Furtado A."/>
            <person name="Henry R.J."/>
            <person name="Mitter N."/>
        </authorList>
    </citation>
    <scope>NUCLEOTIDE SEQUENCE [LARGE SCALE GENOMIC DNA]</scope>
    <source>
        <strain evidence="2">cv. Hass</strain>
    </source>
</reference>
<proteinExistence type="predicted"/>
<comment type="caution">
    <text evidence="1">The sequence shown here is derived from an EMBL/GenBank/DDBJ whole genome shotgun (WGS) entry which is preliminary data.</text>
</comment>
<evidence type="ECO:0000313" key="2">
    <source>
        <dbReference type="Proteomes" id="UP001234297"/>
    </source>
</evidence>
<sequence length="158" mass="17896">MENSGIMRGWNFRRNAKLESVAQLTIRGTLAKITANLDHRDTSPTIPLGQADPSHFSLFPKLSPDDVFLIVGFEQAIEMTMPVLAQPRANILLPRPGYPHYDVRAAYDSFEVRHFDLIRERNWDVDLDSVEFIADEKTVAMVIINPGNPCGNVFTYHL</sequence>
<dbReference type="EMBL" id="CM056814">
    <property type="protein sequence ID" value="KAJ8626149.1"/>
    <property type="molecule type" value="Genomic_DNA"/>
</dbReference>
<keyword evidence="2" id="KW-1185">Reference proteome</keyword>
<name>A0ACC2KY59_PERAE</name>
<protein>
    <submittedName>
        <fullName evidence="1">Uncharacterized protein</fullName>
    </submittedName>
</protein>
<organism evidence="1 2">
    <name type="scientific">Persea americana</name>
    <name type="common">Avocado</name>
    <dbReference type="NCBI Taxonomy" id="3435"/>
    <lineage>
        <taxon>Eukaryota</taxon>
        <taxon>Viridiplantae</taxon>
        <taxon>Streptophyta</taxon>
        <taxon>Embryophyta</taxon>
        <taxon>Tracheophyta</taxon>
        <taxon>Spermatophyta</taxon>
        <taxon>Magnoliopsida</taxon>
        <taxon>Magnoliidae</taxon>
        <taxon>Laurales</taxon>
        <taxon>Lauraceae</taxon>
        <taxon>Persea</taxon>
    </lineage>
</organism>